<dbReference type="Proteomes" id="UP001230289">
    <property type="component" value="Unassembled WGS sequence"/>
</dbReference>
<sequence length="203" mass="21129">MTDSREPAGSGLLLPFESLALLGAGPQGAAAICNYGVGSDGFEGGFMQLIGRLDAADDAESTAEREVSLLVAAAARRAHGWISIRSDGSLVPPAIVILSEGATLVAVLHGPVVEYALGDDDLVSRVIRGALESDPTARLRVTLCDRDEVIVDAYFAQGDVRLAAKDADRFERCVQAAGEGFDRLAQALVSESAGRQPPVPVNA</sequence>
<organism evidence="1 2">
    <name type="scientific">Microbacterium capsulatum</name>
    <dbReference type="NCBI Taxonomy" id="3041921"/>
    <lineage>
        <taxon>Bacteria</taxon>
        <taxon>Bacillati</taxon>
        <taxon>Actinomycetota</taxon>
        <taxon>Actinomycetes</taxon>
        <taxon>Micrococcales</taxon>
        <taxon>Microbacteriaceae</taxon>
        <taxon>Microbacterium</taxon>
    </lineage>
</organism>
<proteinExistence type="predicted"/>
<evidence type="ECO:0000313" key="1">
    <source>
        <dbReference type="EMBL" id="MDQ4213451.1"/>
    </source>
</evidence>
<dbReference type="RefSeq" id="WP_308488397.1">
    <property type="nucleotide sequence ID" value="NZ_JAVFCB010000003.1"/>
</dbReference>
<comment type="caution">
    <text evidence="1">The sequence shown here is derived from an EMBL/GenBank/DDBJ whole genome shotgun (WGS) entry which is preliminary data.</text>
</comment>
<gene>
    <name evidence="1" type="ORF">RBR11_05940</name>
</gene>
<protein>
    <submittedName>
        <fullName evidence="1">Uncharacterized protein</fullName>
    </submittedName>
</protein>
<name>A0ABU0XEA6_9MICO</name>
<accession>A0ABU0XEA6</accession>
<keyword evidence="2" id="KW-1185">Reference proteome</keyword>
<evidence type="ECO:0000313" key="2">
    <source>
        <dbReference type="Proteomes" id="UP001230289"/>
    </source>
</evidence>
<reference evidence="1 2" key="1">
    <citation type="submission" date="2023-08" db="EMBL/GenBank/DDBJ databases">
        <title>Microbacterium sp. nov., isolated from a waste landfill.</title>
        <authorList>
            <person name="Wen W."/>
        </authorList>
    </citation>
    <scope>NUCLEOTIDE SEQUENCE [LARGE SCALE GENOMIC DNA]</scope>
    <source>
        <strain evidence="1 2">ASV81</strain>
    </source>
</reference>
<dbReference type="EMBL" id="JAVFCB010000003">
    <property type="protein sequence ID" value="MDQ4213451.1"/>
    <property type="molecule type" value="Genomic_DNA"/>
</dbReference>